<organism evidence="7 8">
    <name type="scientific">Entomortierella parvispora</name>
    <dbReference type="NCBI Taxonomy" id="205924"/>
    <lineage>
        <taxon>Eukaryota</taxon>
        <taxon>Fungi</taxon>
        <taxon>Fungi incertae sedis</taxon>
        <taxon>Mucoromycota</taxon>
        <taxon>Mortierellomycotina</taxon>
        <taxon>Mortierellomycetes</taxon>
        <taxon>Mortierellales</taxon>
        <taxon>Mortierellaceae</taxon>
        <taxon>Entomortierella</taxon>
    </lineage>
</organism>
<evidence type="ECO:0000256" key="3">
    <source>
        <dbReference type="ARBA" id="ARBA00022827"/>
    </source>
</evidence>
<keyword evidence="8" id="KW-1185">Reference proteome</keyword>
<dbReference type="PANTHER" id="PTHR47356:SF2">
    <property type="entry name" value="FAD-BINDING DOMAIN-CONTAINING PROTEIN-RELATED"/>
    <property type="match status" value="1"/>
</dbReference>
<comment type="similarity">
    <text evidence="1">Belongs to the paxM FAD-dependent monooxygenase family.</text>
</comment>
<dbReference type="OrthoDB" id="655030at2759"/>
<dbReference type="SUPFAM" id="SSF51905">
    <property type="entry name" value="FAD/NAD(P)-binding domain"/>
    <property type="match status" value="1"/>
</dbReference>
<keyword evidence="3" id="KW-0274">FAD</keyword>
<evidence type="ECO:0000256" key="2">
    <source>
        <dbReference type="ARBA" id="ARBA00022630"/>
    </source>
</evidence>
<dbReference type="InterPro" id="IPR036188">
    <property type="entry name" value="FAD/NAD-bd_sf"/>
</dbReference>
<dbReference type="EMBL" id="BQFW01000005">
    <property type="protein sequence ID" value="GJJ71455.1"/>
    <property type="molecule type" value="Genomic_DNA"/>
</dbReference>
<keyword evidence="5" id="KW-1133">Transmembrane helix</keyword>
<comment type="caution">
    <text evidence="7">The sequence shown here is derived from an EMBL/GenBank/DDBJ whole genome shotgun (WGS) entry which is preliminary data.</text>
</comment>
<dbReference type="GO" id="GO:0004497">
    <property type="term" value="F:monooxygenase activity"/>
    <property type="evidence" value="ECO:0007669"/>
    <property type="project" value="InterPro"/>
</dbReference>
<protein>
    <recommendedName>
        <fullName evidence="6">FAD-binding domain-containing protein</fullName>
    </recommendedName>
</protein>
<evidence type="ECO:0000313" key="7">
    <source>
        <dbReference type="EMBL" id="GJJ71455.1"/>
    </source>
</evidence>
<reference evidence="7" key="1">
    <citation type="submission" date="2021-11" db="EMBL/GenBank/DDBJ databases">
        <authorList>
            <person name="Herlambang A."/>
            <person name="Guo Y."/>
            <person name="Takashima Y."/>
            <person name="Nishizawa T."/>
        </authorList>
    </citation>
    <scope>NUCLEOTIDE SEQUENCE</scope>
    <source>
        <strain evidence="7">E1425</strain>
    </source>
</reference>
<feature type="domain" description="FAD-binding" evidence="6">
    <location>
        <begin position="303"/>
        <end position="383"/>
    </location>
</feature>
<accession>A0A9P3LV75</accession>
<sequence>MSSPTDSTDGAQPTVLIVGAGIAGLTLGLLLERAGIPYKILERAPIVKHLGSAMSFGDSVAPLFRQLGIYEDFARASLRNNQVIMRDEKADLDFIVDFSPKTEFGGAPTRIITRPAMYDILYRRIPREKIFLNKRVSIFKNTEAGVHLTCSDDSEYEGHIVVGADGANSSVRQSIFTQLKEAGRLSASDAIPLPYNCICLVGQTREVDDEEFPELKNELCQTNNMVAIGSPYTWITFTTPEKRICYMAIQHLDQETSKEQDTLSEWGPEAAAAMCNQVRHLPVPNGPVGSTLGTLIDLTPKELISKVTLEEKVFDTWYSGRAVLIGDACHKLSPLGAVGGSTAMHDAICLANWINVLPSLDIAALETIFEEYQRERQPVAVENFKKSQVYATGSAKTILGAVMRFIQRRMPHWLWMRILKSEPTDRPQVSFLPLVEDKGTIPPAPQPSLTKTLEILAATGRSISKIGCN</sequence>
<keyword evidence="5" id="KW-0812">Transmembrane</keyword>
<keyword evidence="2" id="KW-0285">Flavoprotein</keyword>
<evidence type="ECO:0000256" key="4">
    <source>
        <dbReference type="ARBA" id="ARBA00023002"/>
    </source>
</evidence>
<evidence type="ECO:0000256" key="1">
    <source>
        <dbReference type="ARBA" id="ARBA00007992"/>
    </source>
</evidence>
<evidence type="ECO:0000256" key="5">
    <source>
        <dbReference type="SAM" id="Phobius"/>
    </source>
</evidence>
<proteinExistence type="inferred from homology"/>
<dbReference type="Pfam" id="PF01494">
    <property type="entry name" value="FAD_binding_3"/>
    <property type="match status" value="2"/>
</dbReference>
<dbReference type="AlphaFoldDB" id="A0A9P3LV75"/>
<dbReference type="PANTHER" id="PTHR47356">
    <property type="entry name" value="FAD-DEPENDENT MONOOXYGENASE ASQG-RELATED"/>
    <property type="match status" value="1"/>
</dbReference>
<keyword evidence="4" id="KW-0560">Oxidoreductase</keyword>
<dbReference type="InterPro" id="IPR002938">
    <property type="entry name" value="FAD-bd"/>
</dbReference>
<gene>
    <name evidence="7" type="ORF">EMPS_03805</name>
</gene>
<name>A0A9P3LV75_9FUNG</name>
<dbReference type="PRINTS" id="PR00420">
    <property type="entry name" value="RNGMNOXGNASE"/>
</dbReference>
<feature type="transmembrane region" description="Helical" evidence="5">
    <location>
        <begin position="12"/>
        <end position="31"/>
    </location>
</feature>
<keyword evidence="5" id="KW-0472">Membrane</keyword>
<evidence type="ECO:0000313" key="8">
    <source>
        <dbReference type="Proteomes" id="UP000827284"/>
    </source>
</evidence>
<evidence type="ECO:0000259" key="6">
    <source>
        <dbReference type="Pfam" id="PF01494"/>
    </source>
</evidence>
<dbReference type="Gene3D" id="3.50.50.60">
    <property type="entry name" value="FAD/NAD(P)-binding domain"/>
    <property type="match status" value="1"/>
</dbReference>
<feature type="domain" description="FAD-binding" evidence="6">
    <location>
        <begin position="14"/>
        <end position="185"/>
    </location>
</feature>
<dbReference type="Proteomes" id="UP000827284">
    <property type="component" value="Unassembled WGS sequence"/>
</dbReference>
<reference evidence="7" key="2">
    <citation type="journal article" date="2022" name="Microbiol. Resour. Announc.">
        <title>Whole-Genome Sequence of Entomortierella parvispora E1425, a Mucoromycotan Fungus Associated with Burkholderiaceae-Related Endosymbiotic Bacteria.</title>
        <authorList>
            <person name="Herlambang A."/>
            <person name="Guo Y."/>
            <person name="Takashima Y."/>
            <person name="Narisawa K."/>
            <person name="Ohta H."/>
            <person name="Nishizawa T."/>
        </authorList>
    </citation>
    <scope>NUCLEOTIDE SEQUENCE</scope>
    <source>
        <strain evidence="7">E1425</strain>
    </source>
</reference>
<dbReference type="GO" id="GO:0071949">
    <property type="term" value="F:FAD binding"/>
    <property type="evidence" value="ECO:0007669"/>
    <property type="project" value="InterPro"/>
</dbReference>
<dbReference type="InterPro" id="IPR050562">
    <property type="entry name" value="FAD_mOase_fung"/>
</dbReference>